<keyword evidence="5 11" id="KW-0812">Transmembrane</keyword>
<dbReference type="Gene3D" id="3.90.550.50">
    <property type="match status" value="1"/>
</dbReference>
<evidence type="ECO:0000256" key="1">
    <source>
        <dbReference type="ARBA" id="ARBA00004323"/>
    </source>
</evidence>
<evidence type="ECO:0000256" key="11">
    <source>
        <dbReference type="RuleBase" id="RU363063"/>
    </source>
</evidence>
<evidence type="ECO:0000256" key="10">
    <source>
        <dbReference type="ARBA" id="ARBA00023180"/>
    </source>
</evidence>
<dbReference type="GO" id="GO:0000139">
    <property type="term" value="C:Golgi membrane"/>
    <property type="evidence" value="ECO:0007669"/>
    <property type="project" value="UniProtKB-SubCell"/>
</dbReference>
<evidence type="ECO:0000313" key="13">
    <source>
        <dbReference type="Proteomes" id="UP001153321"/>
    </source>
</evidence>
<evidence type="ECO:0000256" key="2">
    <source>
        <dbReference type="ARBA" id="ARBA00008661"/>
    </source>
</evidence>
<organism evidence="12 13">
    <name type="scientific">Spodoptera littoralis</name>
    <name type="common">Egyptian cotton leafworm</name>
    <dbReference type="NCBI Taxonomy" id="7109"/>
    <lineage>
        <taxon>Eukaryota</taxon>
        <taxon>Metazoa</taxon>
        <taxon>Ecdysozoa</taxon>
        <taxon>Arthropoda</taxon>
        <taxon>Hexapoda</taxon>
        <taxon>Insecta</taxon>
        <taxon>Pterygota</taxon>
        <taxon>Neoptera</taxon>
        <taxon>Endopterygota</taxon>
        <taxon>Lepidoptera</taxon>
        <taxon>Glossata</taxon>
        <taxon>Ditrysia</taxon>
        <taxon>Noctuoidea</taxon>
        <taxon>Noctuidae</taxon>
        <taxon>Amphipyrinae</taxon>
        <taxon>Spodoptera</taxon>
    </lineage>
</organism>
<keyword evidence="3 11" id="KW-0328">Glycosyltransferase</keyword>
<dbReference type="EMBL" id="LR824552">
    <property type="protein sequence ID" value="CAH1640867.1"/>
    <property type="molecule type" value="Genomic_DNA"/>
</dbReference>
<name>A0A9P0I6J5_SPOLI</name>
<sequence>MTIMFGLIIRIVAKKTLVIFRYFGRPKSFLLLLPIVWALVAFGPTIWWLAVETSRHLLLPSPPTQSLEHYRRNRSLHYYLDDIQTLIEPSLLPCTTPDEMVVLVLVASAPLRFDHRQAIRKTWGAHLPTYFVLGLQGDNIDEQLVDNYVEGKQYSDLIVFDFYDHYQNLTLKTALMMKWTLHCCPQAQFLFKTDDDVLVNPWTLRKVLNENEDALLLGYNKRDSYLHRDEYKKWYIPRWMLREDHVSQYLSGTGYLISGDFISKLLKNAYEVPMVNLEDVYFTYLVAHRRLGLKLAHERRLSPYKPWLKASCLYWDLASVHSMEPDEMVAAWIKIEQYGKLDNHSDVCWFYNTYLRDFSELALY</sequence>
<feature type="transmembrane region" description="Helical" evidence="11">
    <location>
        <begin position="29"/>
        <end position="50"/>
    </location>
</feature>
<evidence type="ECO:0000256" key="6">
    <source>
        <dbReference type="ARBA" id="ARBA00022968"/>
    </source>
</evidence>
<keyword evidence="13" id="KW-1185">Reference proteome</keyword>
<evidence type="ECO:0000256" key="3">
    <source>
        <dbReference type="ARBA" id="ARBA00022676"/>
    </source>
</evidence>
<dbReference type="AlphaFoldDB" id="A0A9P0I6J5"/>
<accession>A0A9P0I6J5</accession>
<protein>
    <recommendedName>
        <fullName evidence="11">Hexosyltransferase</fullName>
        <ecNumber evidence="11">2.4.1.-</ecNumber>
    </recommendedName>
</protein>
<keyword evidence="9 11" id="KW-0472">Membrane</keyword>
<dbReference type="PANTHER" id="PTHR11214">
    <property type="entry name" value="BETA-1,3-N-ACETYLGLUCOSAMINYLTRANSFERASE"/>
    <property type="match status" value="1"/>
</dbReference>
<keyword evidence="8 11" id="KW-0333">Golgi apparatus</keyword>
<reference evidence="12" key="1">
    <citation type="submission" date="2022-02" db="EMBL/GenBank/DDBJ databases">
        <authorList>
            <person name="King R."/>
        </authorList>
    </citation>
    <scope>NUCLEOTIDE SEQUENCE</scope>
</reference>
<evidence type="ECO:0000256" key="4">
    <source>
        <dbReference type="ARBA" id="ARBA00022679"/>
    </source>
</evidence>
<evidence type="ECO:0000256" key="9">
    <source>
        <dbReference type="ARBA" id="ARBA00023136"/>
    </source>
</evidence>
<dbReference type="GO" id="GO:0016758">
    <property type="term" value="F:hexosyltransferase activity"/>
    <property type="evidence" value="ECO:0007669"/>
    <property type="project" value="InterPro"/>
</dbReference>
<comment type="similarity">
    <text evidence="2 11">Belongs to the glycosyltransferase 31 family.</text>
</comment>
<dbReference type="Pfam" id="PF01762">
    <property type="entry name" value="Galactosyl_T"/>
    <property type="match status" value="1"/>
</dbReference>
<gene>
    <name evidence="12" type="ORF">SPLIT_LOCUS6223</name>
</gene>
<dbReference type="InterPro" id="IPR002659">
    <property type="entry name" value="Glyco_trans_31"/>
</dbReference>
<evidence type="ECO:0000313" key="12">
    <source>
        <dbReference type="EMBL" id="CAH1640867.1"/>
    </source>
</evidence>
<dbReference type="EC" id="2.4.1.-" evidence="11"/>
<evidence type="ECO:0000256" key="5">
    <source>
        <dbReference type="ARBA" id="ARBA00022692"/>
    </source>
</evidence>
<proteinExistence type="inferred from homology"/>
<keyword evidence="4" id="KW-0808">Transferase</keyword>
<evidence type="ECO:0000256" key="8">
    <source>
        <dbReference type="ARBA" id="ARBA00023034"/>
    </source>
</evidence>
<dbReference type="PANTHER" id="PTHR11214:SF314">
    <property type="entry name" value="HEXOSYLTRANSFERASE"/>
    <property type="match status" value="1"/>
</dbReference>
<keyword evidence="10" id="KW-0325">Glycoprotein</keyword>
<evidence type="ECO:0000256" key="7">
    <source>
        <dbReference type="ARBA" id="ARBA00022989"/>
    </source>
</evidence>
<keyword evidence="6 11" id="KW-0735">Signal-anchor</keyword>
<dbReference type="FunFam" id="3.90.550.50:FF:000001">
    <property type="entry name" value="Hexosyltransferase"/>
    <property type="match status" value="1"/>
</dbReference>
<dbReference type="Proteomes" id="UP001153321">
    <property type="component" value="Chromosome 21"/>
</dbReference>
<comment type="subcellular location">
    <subcellularLocation>
        <location evidence="1 11">Golgi apparatus membrane</location>
        <topology evidence="1 11">Single-pass type II membrane protein</topology>
    </subcellularLocation>
</comment>
<dbReference type="GO" id="GO:0006493">
    <property type="term" value="P:protein O-linked glycosylation"/>
    <property type="evidence" value="ECO:0007669"/>
    <property type="project" value="TreeGrafter"/>
</dbReference>
<keyword evidence="7 11" id="KW-1133">Transmembrane helix</keyword>